<organism evidence="2 3">
    <name type="scientific">Citricoccus parietis</name>
    <dbReference type="NCBI Taxonomy" id="592307"/>
    <lineage>
        <taxon>Bacteria</taxon>
        <taxon>Bacillati</taxon>
        <taxon>Actinomycetota</taxon>
        <taxon>Actinomycetes</taxon>
        <taxon>Micrococcales</taxon>
        <taxon>Micrococcaceae</taxon>
        <taxon>Citricoccus</taxon>
    </lineage>
</organism>
<dbReference type="Proteomes" id="UP001589575">
    <property type="component" value="Unassembled WGS sequence"/>
</dbReference>
<sequence length="46" mass="4932">MRTTVGLPRRATLMGRAGGTPSEQGSHRALTASSALRRTLAPRWPT</sequence>
<proteinExistence type="predicted"/>
<evidence type="ECO:0000256" key="1">
    <source>
        <dbReference type="SAM" id="MobiDB-lite"/>
    </source>
</evidence>
<reference evidence="2 3" key="1">
    <citation type="submission" date="2024-09" db="EMBL/GenBank/DDBJ databases">
        <authorList>
            <person name="Sun Q."/>
            <person name="Mori K."/>
        </authorList>
    </citation>
    <scope>NUCLEOTIDE SEQUENCE [LARGE SCALE GENOMIC DNA]</scope>
    <source>
        <strain evidence="2 3">CCM 7609</strain>
    </source>
</reference>
<keyword evidence="3" id="KW-1185">Reference proteome</keyword>
<comment type="caution">
    <text evidence="2">The sequence shown here is derived from an EMBL/GenBank/DDBJ whole genome shotgun (WGS) entry which is preliminary data.</text>
</comment>
<gene>
    <name evidence="2" type="ORF">ACFFX0_01020</name>
</gene>
<name>A0ABV5FUB2_9MICC</name>
<feature type="region of interest" description="Disordered" evidence="1">
    <location>
        <begin position="1"/>
        <end position="46"/>
    </location>
</feature>
<evidence type="ECO:0000313" key="3">
    <source>
        <dbReference type="Proteomes" id="UP001589575"/>
    </source>
</evidence>
<dbReference type="EMBL" id="JBHMFI010000001">
    <property type="protein sequence ID" value="MFB9069853.1"/>
    <property type="molecule type" value="Genomic_DNA"/>
</dbReference>
<accession>A0ABV5FUB2</accession>
<protein>
    <submittedName>
        <fullName evidence="2">Uncharacterized protein</fullName>
    </submittedName>
</protein>
<evidence type="ECO:0000313" key="2">
    <source>
        <dbReference type="EMBL" id="MFB9069853.1"/>
    </source>
</evidence>